<evidence type="ECO:0000313" key="2">
    <source>
        <dbReference type="Proteomes" id="UP000304914"/>
    </source>
</evidence>
<gene>
    <name evidence="1" type="ORF">NCTC5385_00050</name>
</gene>
<proteinExistence type="predicted"/>
<organism evidence="1 2">
    <name type="scientific">Streptococcus pseudoporcinus</name>
    <dbReference type="NCBI Taxonomy" id="361101"/>
    <lineage>
        <taxon>Bacteria</taxon>
        <taxon>Bacillati</taxon>
        <taxon>Bacillota</taxon>
        <taxon>Bacilli</taxon>
        <taxon>Lactobacillales</taxon>
        <taxon>Streptococcaceae</taxon>
        <taxon>Streptococcus</taxon>
    </lineage>
</organism>
<protein>
    <submittedName>
        <fullName evidence="1">Uncharacterized protein</fullName>
    </submittedName>
</protein>
<accession>A0A4U9XJ51</accession>
<name>A0A4U9XJ51_9STRE</name>
<evidence type="ECO:0000313" key="1">
    <source>
        <dbReference type="EMBL" id="VTS13260.1"/>
    </source>
</evidence>
<dbReference type="EMBL" id="LR594035">
    <property type="protein sequence ID" value="VTS13260.1"/>
    <property type="molecule type" value="Genomic_DNA"/>
</dbReference>
<dbReference type="NCBIfam" id="NF038244">
    <property type="entry name" value="pheromon_TrpTrp"/>
    <property type="match status" value="1"/>
</dbReference>
<dbReference type="AlphaFoldDB" id="A0A4U9XJ51"/>
<reference evidence="1 2" key="1">
    <citation type="submission" date="2019-05" db="EMBL/GenBank/DDBJ databases">
        <authorList>
            <consortium name="Pathogen Informatics"/>
        </authorList>
    </citation>
    <scope>NUCLEOTIDE SEQUENCE [LARGE SCALE GENOMIC DNA]</scope>
    <source>
        <strain evidence="1 2">NCTC5385</strain>
    </source>
</reference>
<dbReference type="Proteomes" id="UP000304914">
    <property type="component" value="Chromosome"/>
</dbReference>
<sequence length="32" mass="3688">MLKKHKYSLLLVGLFLASAALTMTDKDWWHIG</sequence>
<dbReference type="RefSeq" id="WP_217284603.1">
    <property type="nucleotide sequence ID" value="NZ_LR594035.1"/>
</dbReference>